<dbReference type="PROSITE" id="PS51257">
    <property type="entry name" value="PROKAR_LIPOPROTEIN"/>
    <property type="match status" value="1"/>
</dbReference>
<dbReference type="AlphaFoldDB" id="A0A6P1NEQ6"/>
<gene>
    <name evidence="1" type="ORF">GT348_06445</name>
</gene>
<reference evidence="1 2" key="1">
    <citation type="submission" date="2020-01" db="EMBL/GenBank/DDBJ databases">
        <title>Genome sequencing of strain KACC 21507.</title>
        <authorList>
            <person name="Heo J."/>
            <person name="Kim S.-J."/>
            <person name="Kim J.-S."/>
            <person name="Hong S.-B."/>
            <person name="Kwon S.-W."/>
        </authorList>
    </citation>
    <scope>NUCLEOTIDE SEQUENCE [LARGE SCALE GENOMIC DNA]</scope>
    <source>
        <strain evidence="1 2">KACC 21507</strain>
    </source>
</reference>
<name>A0A6P1NEQ6_9PROT</name>
<protein>
    <submittedName>
        <fullName evidence="1">Uncharacterized protein</fullName>
    </submittedName>
</protein>
<accession>A0A6P1NEQ6</accession>
<sequence length="136" mass="15110">MTLFRSLTVTSLWLACCAVIGWLFLAPQSWAVPCDYDVKPLPSVTAEVTRITPQGVLLEDGTEVILPESLLPLMRLEHEITVRGLHSMVEKKIWALALQEGDQFICPSNIDVKKGPYPGSAAYDIINPDEEQSDKK</sequence>
<dbReference type="EMBL" id="CP047652">
    <property type="protein sequence ID" value="QHI95928.1"/>
    <property type="molecule type" value="Genomic_DNA"/>
</dbReference>
<dbReference type="KEGG" id="bomb:GT348_06445"/>
<evidence type="ECO:0000313" key="2">
    <source>
        <dbReference type="Proteomes" id="UP000463975"/>
    </source>
</evidence>
<evidence type="ECO:0000313" key="1">
    <source>
        <dbReference type="EMBL" id="QHI95928.1"/>
    </source>
</evidence>
<dbReference type="Proteomes" id="UP000463975">
    <property type="component" value="Chromosome"/>
</dbReference>
<proteinExistence type="predicted"/>
<keyword evidence="2" id="KW-1185">Reference proteome</keyword>
<dbReference type="RefSeq" id="WP_160619001.1">
    <property type="nucleotide sequence ID" value="NZ_CP047652.1"/>
</dbReference>
<organism evidence="1 2">
    <name type="scientific">Aristophania vespae</name>
    <dbReference type="NCBI Taxonomy" id="2697033"/>
    <lineage>
        <taxon>Bacteria</taxon>
        <taxon>Pseudomonadati</taxon>
        <taxon>Pseudomonadota</taxon>
        <taxon>Alphaproteobacteria</taxon>
        <taxon>Acetobacterales</taxon>
        <taxon>Acetobacteraceae</taxon>
        <taxon>Aristophania</taxon>
    </lineage>
</organism>